<dbReference type="AlphaFoldDB" id="A0A1W2TF28"/>
<evidence type="ECO:0000313" key="8">
    <source>
        <dbReference type="Proteomes" id="UP000054516"/>
    </source>
</evidence>
<dbReference type="STRING" id="77044.A0A1W2TF28"/>
<evidence type="ECO:0000313" key="7">
    <source>
        <dbReference type="EMBL" id="GAP86644.2"/>
    </source>
</evidence>
<keyword evidence="3" id="KW-0285">Flavoprotein</keyword>
<sequence length="467" mass="48872">MAAAATSDGASATPGLHVAIVGGGITGVMLGLGLERRGVSYTIYERAAASAEIGAGIGFSPNAERAMALLCPSAHATYKAVASSTGGEEEYFTWVDGHGTNEVVARLLIGVDAFQGGRRCDFVRAWGALLPEGRQRFGKEVDALIQRPDGKVTLTFTDRSEAEADIVIGSDGVRSRVRQLMLGADDPASRPGYTHKYCYRALLPMAAAVRAVGAARTRTRFMYNGPGAHAITYAVAGGTLLNALFVVSDPDPWDGGERHTATGTRRDVADAFAGWHPAVRALVALLPDELDRWAIFDTHERPAPRYHAGCVALAGDAARTSGPHLGSGAGFGIEDALALCGALGVADEEVRSGRLGGGAGGSRAEMCRAALAAYDAVRYERGQWLPGATRKAGELFQWRHPDVGSDPDKFLPRITRLFHTIWDNDVAAMERAAAAEAKKLAYGQADESPAVAAATATAAAAAVDSVA</sequence>
<evidence type="ECO:0000256" key="4">
    <source>
        <dbReference type="ARBA" id="ARBA00022827"/>
    </source>
</evidence>
<dbReference type="GO" id="GO:0071949">
    <property type="term" value="F:FAD binding"/>
    <property type="evidence" value="ECO:0007669"/>
    <property type="project" value="InterPro"/>
</dbReference>
<dbReference type="EMBL" id="DF977465">
    <property type="protein sequence ID" value="GAP86644.2"/>
    <property type="molecule type" value="Genomic_DNA"/>
</dbReference>
<comment type="similarity">
    <text evidence="2">Belongs to the paxM FAD-dependent monooxygenase family.</text>
</comment>
<keyword evidence="8" id="KW-1185">Reference proteome</keyword>
<evidence type="ECO:0000256" key="1">
    <source>
        <dbReference type="ARBA" id="ARBA00005179"/>
    </source>
</evidence>
<dbReference type="InterPro" id="IPR036188">
    <property type="entry name" value="FAD/NAD-bd_sf"/>
</dbReference>
<evidence type="ECO:0000256" key="2">
    <source>
        <dbReference type="ARBA" id="ARBA00007992"/>
    </source>
</evidence>
<reference evidence="7" key="1">
    <citation type="submission" date="2016-03" db="EMBL/GenBank/DDBJ databases">
        <title>Draft genome sequence of Rosellinia necatrix.</title>
        <authorList>
            <person name="Kanematsu S."/>
        </authorList>
    </citation>
    <scope>NUCLEOTIDE SEQUENCE [LARGE SCALE GENOMIC DNA]</scope>
    <source>
        <strain evidence="7">W97</strain>
    </source>
</reference>
<dbReference type="Gene3D" id="3.50.50.60">
    <property type="entry name" value="FAD/NAD(P)-binding domain"/>
    <property type="match status" value="1"/>
</dbReference>
<dbReference type="GO" id="GO:0044550">
    <property type="term" value="P:secondary metabolite biosynthetic process"/>
    <property type="evidence" value="ECO:0007669"/>
    <property type="project" value="TreeGrafter"/>
</dbReference>
<dbReference type="OMA" id="GEMYEWQ"/>
<proteinExistence type="inferred from homology"/>
<dbReference type="Proteomes" id="UP000054516">
    <property type="component" value="Unassembled WGS sequence"/>
</dbReference>
<feature type="domain" description="FAD-binding" evidence="6">
    <location>
        <begin position="135"/>
        <end position="344"/>
    </location>
</feature>
<dbReference type="GO" id="GO:0016491">
    <property type="term" value="F:oxidoreductase activity"/>
    <property type="evidence" value="ECO:0007669"/>
    <property type="project" value="UniProtKB-KW"/>
</dbReference>
<dbReference type="PRINTS" id="PR00420">
    <property type="entry name" value="RNGMNOXGNASE"/>
</dbReference>
<dbReference type="OrthoDB" id="417877at2759"/>
<comment type="pathway">
    <text evidence="1">Secondary metabolite biosynthesis.</text>
</comment>
<dbReference type="InterPro" id="IPR051104">
    <property type="entry name" value="FAD_monoxygenase"/>
</dbReference>
<evidence type="ECO:0000256" key="5">
    <source>
        <dbReference type="ARBA" id="ARBA00023002"/>
    </source>
</evidence>
<accession>A0A1W2TF28</accession>
<dbReference type="SUPFAM" id="SSF51905">
    <property type="entry name" value="FAD/NAD(P)-binding domain"/>
    <property type="match status" value="1"/>
</dbReference>
<protein>
    <submittedName>
        <fullName evidence="7">Putative salicylate hydroxylase</fullName>
    </submittedName>
</protein>
<keyword evidence="5" id="KW-0560">Oxidoreductase</keyword>
<dbReference type="SUPFAM" id="SSF54373">
    <property type="entry name" value="FAD-linked reductases, C-terminal domain"/>
    <property type="match status" value="1"/>
</dbReference>
<name>A0A1W2TF28_ROSNE</name>
<keyword evidence="4" id="KW-0274">FAD</keyword>
<dbReference type="PANTHER" id="PTHR46720">
    <property type="entry name" value="HYDROXYLASE, PUTATIVE (AFU_ORTHOLOGUE AFUA_3G01460)-RELATED"/>
    <property type="match status" value="1"/>
</dbReference>
<gene>
    <name evidence="7" type="ORF">SAMD00023353_2000910</name>
</gene>
<evidence type="ECO:0000256" key="3">
    <source>
        <dbReference type="ARBA" id="ARBA00022630"/>
    </source>
</evidence>
<dbReference type="InterPro" id="IPR002938">
    <property type="entry name" value="FAD-bd"/>
</dbReference>
<dbReference type="Pfam" id="PF01494">
    <property type="entry name" value="FAD_binding_3"/>
    <property type="match status" value="1"/>
</dbReference>
<evidence type="ECO:0000259" key="6">
    <source>
        <dbReference type="Pfam" id="PF01494"/>
    </source>
</evidence>
<organism evidence="7">
    <name type="scientific">Rosellinia necatrix</name>
    <name type="common">White root-rot fungus</name>
    <dbReference type="NCBI Taxonomy" id="77044"/>
    <lineage>
        <taxon>Eukaryota</taxon>
        <taxon>Fungi</taxon>
        <taxon>Dikarya</taxon>
        <taxon>Ascomycota</taxon>
        <taxon>Pezizomycotina</taxon>
        <taxon>Sordariomycetes</taxon>
        <taxon>Xylariomycetidae</taxon>
        <taxon>Xylariales</taxon>
        <taxon>Xylariaceae</taxon>
        <taxon>Rosellinia</taxon>
    </lineage>
</organism>
<dbReference type="PANTHER" id="PTHR46720:SF3">
    <property type="entry name" value="FAD-BINDING DOMAIN-CONTAINING PROTEIN-RELATED"/>
    <property type="match status" value="1"/>
</dbReference>